<dbReference type="OrthoDB" id="9803764at2"/>
<evidence type="ECO:0000256" key="3">
    <source>
        <dbReference type="ARBA" id="ARBA00023163"/>
    </source>
</evidence>
<dbReference type="SMART" id="SM00342">
    <property type="entry name" value="HTH_ARAC"/>
    <property type="match status" value="1"/>
</dbReference>
<dbReference type="InterPro" id="IPR018060">
    <property type="entry name" value="HTH_AraC"/>
</dbReference>
<keyword evidence="2" id="KW-0238">DNA-binding</keyword>
<evidence type="ECO:0000313" key="7">
    <source>
        <dbReference type="Proteomes" id="UP000435877"/>
    </source>
</evidence>
<dbReference type="InterPro" id="IPR029062">
    <property type="entry name" value="Class_I_gatase-like"/>
</dbReference>
<dbReference type="EMBL" id="CACSIM010000001">
    <property type="protein sequence ID" value="CAA0084615.1"/>
    <property type="molecule type" value="Genomic_DNA"/>
</dbReference>
<dbReference type="Gene3D" id="1.10.10.60">
    <property type="entry name" value="Homeodomain-like"/>
    <property type="match status" value="1"/>
</dbReference>
<evidence type="ECO:0000256" key="2">
    <source>
        <dbReference type="ARBA" id="ARBA00023125"/>
    </source>
</evidence>
<dbReference type="EMBL" id="CACSIK010000001">
    <property type="protein sequence ID" value="CAA0082028.1"/>
    <property type="molecule type" value="Genomic_DNA"/>
</dbReference>
<keyword evidence="1" id="KW-0805">Transcription regulation</keyword>
<keyword evidence="3" id="KW-0804">Transcription</keyword>
<dbReference type="Gene3D" id="3.40.50.880">
    <property type="match status" value="1"/>
</dbReference>
<protein>
    <submittedName>
        <fullName evidence="5">HTH-type transcriptional regulator CdhR</fullName>
    </submittedName>
</protein>
<dbReference type="GO" id="GO:0003700">
    <property type="term" value="F:DNA-binding transcription factor activity"/>
    <property type="evidence" value="ECO:0007669"/>
    <property type="project" value="InterPro"/>
</dbReference>
<dbReference type="Proteomes" id="UP000439591">
    <property type="component" value="Unassembled WGS sequence"/>
</dbReference>
<keyword evidence="7" id="KW-1185">Reference proteome</keyword>
<evidence type="ECO:0000313" key="6">
    <source>
        <dbReference type="EMBL" id="CAA0084615.1"/>
    </source>
</evidence>
<dbReference type="RefSeq" id="WP_159267075.1">
    <property type="nucleotide sequence ID" value="NZ_CACSIK010000001.1"/>
</dbReference>
<evidence type="ECO:0000259" key="4">
    <source>
        <dbReference type="PROSITE" id="PS01124"/>
    </source>
</evidence>
<sequence>MPKVYTIAYENCYAGSLANPQDLFTVANSHWREQYQRSEGGFEWEVLSEHGDPVKTASGLRVAVDGALKDVEPGSIVIVPAMNYPGGKAFSAKLLALRGVIDWLRRQYANGCIISAHCTSSFVVAETGLLDGLSATTSWWLATQFSQRYPSISLSAGQLVVENERLITGGANGAEVLSGLLLVDRFMGKAMASLCAKTLLVDTNMTQQTPYLILPQQPDHNDALVLSVQDRLEKNLAEPFSLEALAQQCHVSTRTLMRRFKAAVGDTPNSYLQSLRIEAAKKLLESTGLSAELVMQRVGYVDASSFNRLFLRKTGLTPRAYRQKFAYL</sequence>
<accession>A0A5S9MXY8</accession>
<dbReference type="GO" id="GO:0043565">
    <property type="term" value="F:sequence-specific DNA binding"/>
    <property type="evidence" value="ECO:0007669"/>
    <property type="project" value="InterPro"/>
</dbReference>
<organism evidence="5 7">
    <name type="scientific">Zhongshania aliphaticivorans</name>
    <dbReference type="NCBI Taxonomy" id="1470434"/>
    <lineage>
        <taxon>Bacteria</taxon>
        <taxon>Pseudomonadati</taxon>
        <taxon>Pseudomonadota</taxon>
        <taxon>Gammaproteobacteria</taxon>
        <taxon>Cellvibrionales</taxon>
        <taxon>Spongiibacteraceae</taxon>
        <taxon>Zhongshania</taxon>
    </lineage>
</organism>
<dbReference type="PROSITE" id="PS01124">
    <property type="entry name" value="HTH_ARAC_FAMILY_2"/>
    <property type="match status" value="1"/>
</dbReference>
<evidence type="ECO:0000256" key="1">
    <source>
        <dbReference type="ARBA" id="ARBA00023015"/>
    </source>
</evidence>
<dbReference type="PANTHER" id="PTHR43280:SF2">
    <property type="entry name" value="HTH-TYPE TRANSCRIPTIONAL REGULATOR EXSA"/>
    <property type="match status" value="1"/>
</dbReference>
<dbReference type="InterPro" id="IPR002818">
    <property type="entry name" value="DJ-1/PfpI"/>
</dbReference>
<dbReference type="CDD" id="cd03138">
    <property type="entry name" value="GATase1_AraC_2"/>
    <property type="match status" value="1"/>
</dbReference>
<feature type="domain" description="HTH araC/xylS-type" evidence="4">
    <location>
        <begin position="226"/>
        <end position="324"/>
    </location>
</feature>
<gene>
    <name evidence="5" type="primary">cdhR_1</name>
    <name evidence="6" type="synonym">cdhR_3</name>
    <name evidence="5" type="ORF">IHBHHGIJ_00375</name>
    <name evidence="6" type="ORF">KFEGEMFD_00775</name>
</gene>
<dbReference type="AlphaFoldDB" id="A0A5S9MXY8"/>
<dbReference type="SUPFAM" id="SSF46689">
    <property type="entry name" value="Homeodomain-like"/>
    <property type="match status" value="2"/>
</dbReference>
<dbReference type="PANTHER" id="PTHR43280">
    <property type="entry name" value="ARAC-FAMILY TRANSCRIPTIONAL REGULATOR"/>
    <property type="match status" value="1"/>
</dbReference>
<evidence type="ECO:0000313" key="5">
    <source>
        <dbReference type="EMBL" id="CAA0082028.1"/>
    </source>
</evidence>
<dbReference type="Pfam" id="PF12833">
    <property type="entry name" value="HTH_18"/>
    <property type="match status" value="1"/>
</dbReference>
<dbReference type="Proteomes" id="UP000435877">
    <property type="component" value="Unassembled WGS sequence"/>
</dbReference>
<proteinExistence type="predicted"/>
<name>A0A5S9MXY8_9GAMM</name>
<dbReference type="SUPFAM" id="SSF52317">
    <property type="entry name" value="Class I glutamine amidotransferase-like"/>
    <property type="match status" value="1"/>
</dbReference>
<dbReference type="InterPro" id="IPR009057">
    <property type="entry name" value="Homeodomain-like_sf"/>
</dbReference>
<evidence type="ECO:0000313" key="8">
    <source>
        <dbReference type="Proteomes" id="UP000439591"/>
    </source>
</evidence>
<dbReference type="Pfam" id="PF01965">
    <property type="entry name" value="DJ-1_PfpI"/>
    <property type="match status" value="1"/>
</dbReference>
<reference evidence="7 8" key="1">
    <citation type="submission" date="2019-11" db="EMBL/GenBank/DDBJ databases">
        <authorList>
            <person name="Holert J."/>
        </authorList>
    </citation>
    <scope>NUCLEOTIDE SEQUENCE [LARGE SCALE GENOMIC DNA]</scope>
    <source>
        <strain evidence="6">BC3_2A</strain>
        <strain evidence="5">SB11_1A</strain>
    </source>
</reference>